<evidence type="ECO:0000313" key="2">
    <source>
        <dbReference type="Proteomes" id="UP001652628"/>
    </source>
</evidence>
<dbReference type="InterPro" id="IPR038606">
    <property type="entry name" value="To_sf"/>
</dbReference>
<keyword evidence="2" id="KW-1185">Reference proteome</keyword>
<protein>
    <recommendedName>
        <fullName evidence="4">Protein takeout</fullName>
    </recommendedName>
</protein>
<evidence type="ECO:0008006" key="4">
    <source>
        <dbReference type="Google" id="ProtNLM"/>
    </source>
</evidence>
<dbReference type="PANTHER" id="PTHR11008:SF32">
    <property type="entry name" value="CIRCADIAN CLOCK-CONTROLLED PROTEIN DAYWAKE-RELATED"/>
    <property type="match status" value="1"/>
</dbReference>
<dbReference type="Pfam" id="PF06585">
    <property type="entry name" value="JHBP"/>
    <property type="match status" value="1"/>
</dbReference>
<gene>
    <name evidence="3" type="primary">LOC139353018</name>
</gene>
<keyword evidence="1" id="KW-0732">Signal</keyword>
<organism evidence="2 3">
    <name type="scientific">Drosophila suzukii</name>
    <name type="common">Spotted-wing drosophila fruit fly</name>
    <dbReference type="NCBI Taxonomy" id="28584"/>
    <lineage>
        <taxon>Eukaryota</taxon>
        <taxon>Metazoa</taxon>
        <taxon>Ecdysozoa</taxon>
        <taxon>Arthropoda</taxon>
        <taxon>Hexapoda</taxon>
        <taxon>Insecta</taxon>
        <taxon>Pterygota</taxon>
        <taxon>Neoptera</taxon>
        <taxon>Endopterygota</taxon>
        <taxon>Diptera</taxon>
        <taxon>Brachycera</taxon>
        <taxon>Muscomorpha</taxon>
        <taxon>Ephydroidea</taxon>
        <taxon>Drosophilidae</taxon>
        <taxon>Drosophila</taxon>
        <taxon>Sophophora</taxon>
    </lineage>
</organism>
<dbReference type="Gene3D" id="3.15.10.30">
    <property type="entry name" value="Haemolymph juvenile hormone binding protein"/>
    <property type="match status" value="1"/>
</dbReference>
<dbReference type="PANTHER" id="PTHR11008">
    <property type="entry name" value="PROTEIN TAKEOUT-LIKE PROTEIN"/>
    <property type="match status" value="1"/>
</dbReference>
<proteinExistence type="predicted"/>
<evidence type="ECO:0000313" key="3">
    <source>
        <dbReference type="RefSeq" id="XP_070852157.1"/>
    </source>
</evidence>
<sequence length="246" mass="29102">MHLSLIYLALVAQLVTAFQLPSEIEKCRYQDNICLLRSSNLLIRRYGKTGLPEINLEPQDAIKVPPYTLQRGNRDLHFWHDWNVSDQWVYGFENTTLTKIQGFDRDPRRSQVEIHGRVPSVSSTLRFQFLSQFLTLKVNTTGRAKSDFQNFRFILKFSLTADDKGYAKIYKLTLNLDLDRWIQELEDLFVSNTDLTVIANEWMNRNWREYWVDIEPEITEIVRLLILEKFDKIFAAVPYKDMFLQV</sequence>
<dbReference type="SMART" id="SM00700">
    <property type="entry name" value="JHBP"/>
    <property type="match status" value="1"/>
</dbReference>
<name>A0ABM4TQB6_DROSZ</name>
<feature type="chain" id="PRO_5045114095" description="Protein takeout" evidence="1">
    <location>
        <begin position="18"/>
        <end position="246"/>
    </location>
</feature>
<dbReference type="Proteomes" id="UP001652628">
    <property type="component" value="Chromosome 3"/>
</dbReference>
<dbReference type="InterPro" id="IPR010562">
    <property type="entry name" value="Haemolymph_juvenile_hormone-bd"/>
</dbReference>
<dbReference type="RefSeq" id="XP_070852157.1">
    <property type="nucleotide sequence ID" value="XM_070996056.1"/>
</dbReference>
<accession>A0ABM4TQB6</accession>
<feature type="signal peptide" evidence="1">
    <location>
        <begin position="1"/>
        <end position="17"/>
    </location>
</feature>
<reference evidence="3" key="1">
    <citation type="submission" date="2025-08" db="UniProtKB">
        <authorList>
            <consortium name="RefSeq"/>
        </authorList>
    </citation>
    <scope>IDENTIFICATION</scope>
</reference>
<evidence type="ECO:0000256" key="1">
    <source>
        <dbReference type="SAM" id="SignalP"/>
    </source>
</evidence>
<dbReference type="GeneID" id="139353018"/>